<organism evidence="3 4">
    <name type="scientific">Butyrivibrio fibrisolvens</name>
    <dbReference type="NCBI Taxonomy" id="831"/>
    <lineage>
        <taxon>Bacteria</taxon>
        <taxon>Bacillati</taxon>
        <taxon>Bacillota</taxon>
        <taxon>Clostridia</taxon>
        <taxon>Lachnospirales</taxon>
        <taxon>Lachnospiraceae</taxon>
        <taxon>Butyrivibrio</taxon>
    </lineage>
</organism>
<feature type="transmembrane region" description="Helical" evidence="1">
    <location>
        <begin position="83"/>
        <end position="101"/>
    </location>
</feature>
<keyword evidence="1" id="KW-0812">Transmembrane</keyword>
<dbReference type="Proteomes" id="UP000245488">
    <property type="component" value="Chromosome"/>
</dbReference>
<keyword evidence="5" id="KW-1185">Reference proteome</keyword>
<dbReference type="AlphaFoldDB" id="A0A1H9NVY1"/>
<dbReference type="RefSeq" id="WP_022753740.1">
    <property type="nucleotide sequence ID" value="NZ_CM009896.1"/>
</dbReference>
<protein>
    <submittedName>
        <fullName evidence="3">Uncharacterized protein</fullName>
    </submittedName>
</protein>
<gene>
    <name evidence="2" type="ORF">CPT75_07230</name>
    <name evidence="3" type="ORF">SAMN04487884_10531</name>
</gene>
<proteinExistence type="predicted"/>
<evidence type="ECO:0000313" key="3">
    <source>
        <dbReference type="EMBL" id="SER39729.1"/>
    </source>
</evidence>
<evidence type="ECO:0000313" key="4">
    <source>
        <dbReference type="Proteomes" id="UP000182584"/>
    </source>
</evidence>
<accession>A0A1H9NVY1</accession>
<feature type="transmembrane region" description="Helical" evidence="1">
    <location>
        <begin position="40"/>
        <end position="63"/>
    </location>
</feature>
<dbReference type="OrthoDB" id="1778612at2"/>
<reference evidence="3 4" key="1">
    <citation type="submission" date="2016-10" db="EMBL/GenBank/DDBJ databases">
        <authorList>
            <person name="de Groot N.N."/>
        </authorList>
    </citation>
    <scope>NUCLEOTIDE SEQUENCE [LARGE SCALE GENOMIC DNA]</scope>
    <source>
        <strain evidence="3 4">AR40</strain>
    </source>
</reference>
<keyword evidence="1" id="KW-0472">Membrane</keyword>
<reference evidence="2 5" key="2">
    <citation type="submission" date="2017-09" db="EMBL/GenBank/DDBJ databases">
        <title>High-quality draft genome sequence of Butyrivibrio fibrisolvens INBov1, isolated from cow rumen.</title>
        <authorList>
            <person name="Rodriguez Hernaez J."/>
            <person name="Rivarola M."/>
            <person name="Paniego N."/>
            <person name="Cravero S."/>
            <person name="Ceron Cucchi M."/>
            <person name="Martinez M.C."/>
        </authorList>
    </citation>
    <scope>NUCLEOTIDE SEQUENCE [LARGE SCALE GENOMIC DNA]</scope>
    <source>
        <strain evidence="2 5">INBov1</strain>
    </source>
</reference>
<evidence type="ECO:0000313" key="2">
    <source>
        <dbReference type="EMBL" id="PWT26910.1"/>
    </source>
</evidence>
<name>A0A1H9NVY1_BUTFI</name>
<dbReference type="Proteomes" id="UP000182584">
    <property type="component" value="Unassembled WGS sequence"/>
</dbReference>
<dbReference type="eggNOG" id="ENOG5032UC0">
    <property type="taxonomic scope" value="Bacteria"/>
</dbReference>
<evidence type="ECO:0000256" key="1">
    <source>
        <dbReference type="SAM" id="Phobius"/>
    </source>
</evidence>
<keyword evidence="1" id="KW-1133">Transmembrane helix</keyword>
<dbReference type="EMBL" id="FOGJ01000005">
    <property type="protein sequence ID" value="SER39729.1"/>
    <property type="molecule type" value="Genomic_DNA"/>
</dbReference>
<sequence>MVQEEKVILMTRMAAFTAREGSNDNRINGYFRSDYIGLEIVKSAISATISFVILFAVYAVSAFESLLEDMYSINLVAFGQKVLTYYLIWLIGYCVVSYIFFSRRYSKMRKRMKKHYNNLRRLRKMYEKE</sequence>
<dbReference type="EMBL" id="NXNG01000001">
    <property type="protein sequence ID" value="PWT26910.1"/>
    <property type="molecule type" value="Genomic_DNA"/>
</dbReference>
<evidence type="ECO:0000313" key="5">
    <source>
        <dbReference type="Proteomes" id="UP000245488"/>
    </source>
</evidence>